<gene>
    <name evidence="2" type="ORF">JMUB590_0059</name>
</gene>
<dbReference type="EMBL" id="AP018586">
    <property type="protein sequence ID" value="BBD91169.1"/>
    <property type="molecule type" value="Genomic_DNA"/>
</dbReference>
<dbReference type="GeneID" id="58049847"/>
<keyword evidence="1" id="KW-1133">Transmembrane helix</keyword>
<feature type="transmembrane region" description="Helical" evidence="1">
    <location>
        <begin position="31"/>
        <end position="53"/>
    </location>
</feature>
<proteinExistence type="predicted"/>
<feature type="transmembrane region" description="Helical" evidence="1">
    <location>
        <begin position="73"/>
        <end position="96"/>
    </location>
</feature>
<keyword evidence="3" id="KW-1185">Reference proteome</keyword>
<reference evidence="2 3" key="1">
    <citation type="submission" date="2018-05" db="EMBL/GenBank/DDBJ databases">
        <title>Complete genome sequencing of three human clinical isolates of Staphylococcus caprae reveals virulence factors similar to those of S. epidermidis and S. capitis.</title>
        <authorList>
            <person name="Watanabe S."/>
            <person name="Cui L."/>
        </authorList>
    </citation>
    <scope>NUCLEOTIDE SEQUENCE [LARGE SCALE GENOMIC DNA]</scope>
    <source>
        <strain evidence="2 3">JMUB590</strain>
    </source>
</reference>
<evidence type="ECO:0000313" key="2">
    <source>
        <dbReference type="EMBL" id="BBD91169.1"/>
    </source>
</evidence>
<name>A0ABN5W195_9STAP</name>
<feature type="transmembrane region" description="Helical" evidence="1">
    <location>
        <begin position="186"/>
        <end position="206"/>
    </location>
</feature>
<feature type="transmembrane region" description="Helical" evidence="1">
    <location>
        <begin position="102"/>
        <end position="129"/>
    </location>
</feature>
<accession>A0ABN5W195</accession>
<keyword evidence="1" id="KW-0812">Transmembrane</keyword>
<dbReference type="Proteomes" id="UP000274772">
    <property type="component" value="Chromosome"/>
</dbReference>
<organism evidence="2 3">
    <name type="scientific">Staphylococcus caprae</name>
    <dbReference type="NCBI Taxonomy" id="29380"/>
    <lineage>
        <taxon>Bacteria</taxon>
        <taxon>Bacillati</taxon>
        <taxon>Bacillota</taxon>
        <taxon>Bacilli</taxon>
        <taxon>Bacillales</taxon>
        <taxon>Staphylococcaceae</taxon>
        <taxon>Staphylococcus</taxon>
    </lineage>
</organism>
<keyword evidence="1" id="KW-0472">Membrane</keyword>
<evidence type="ECO:0000313" key="3">
    <source>
        <dbReference type="Proteomes" id="UP000274772"/>
    </source>
</evidence>
<feature type="transmembrane region" description="Helical" evidence="1">
    <location>
        <begin position="141"/>
        <end position="159"/>
    </location>
</feature>
<protein>
    <submittedName>
        <fullName evidence="2">Uncharacterized protein</fullName>
    </submittedName>
</protein>
<evidence type="ECO:0000256" key="1">
    <source>
        <dbReference type="SAM" id="Phobius"/>
    </source>
</evidence>
<dbReference type="RefSeq" id="WP_002444995.1">
    <property type="nucleotide sequence ID" value="NZ_AP018585.1"/>
</dbReference>
<sequence>MLILGDYASETSTYNRMGIVDWVFEVFGKDILIFTIIAVLYFVMIKVLSLLIYRKTEKLDTYDKIATKLDGPLKYLLSLLFFILVTLGVIQVISYYLLATGFFWIIIFTVGLAMIFILFPYFMIFLPFFKRNKYWGFLKTIPWVIIMAGTTVYAIDIMLDTNTKIYTDEGGSGYIEGSIFIKELGGASYILASLLGIAMIIVKIVATKHTKTKQTTSNQSENQ</sequence>